<evidence type="ECO:0000313" key="2">
    <source>
        <dbReference type="Proteomes" id="UP000593578"/>
    </source>
</evidence>
<comment type="caution">
    <text evidence="1">The sequence shown here is derived from an EMBL/GenBank/DDBJ whole genome shotgun (WGS) entry which is preliminary data.</text>
</comment>
<gene>
    <name evidence="1" type="ORF">Gorai_014335</name>
</gene>
<dbReference type="AlphaFoldDB" id="A0A7J8P2K7"/>
<accession>A0A7J8P2K7</accession>
<name>A0A7J8P2K7_GOSRA</name>
<organism evidence="1 2">
    <name type="scientific">Gossypium raimondii</name>
    <name type="common">Peruvian cotton</name>
    <name type="synonym">Gossypium klotzschianum subsp. raimondii</name>
    <dbReference type="NCBI Taxonomy" id="29730"/>
    <lineage>
        <taxon>Eukaryota</taxon>
        <taxon>Viridiplantae</taxon>
        <taxon>Streptophyta</taxon>
        <taxon>Embryophyta</taxon>
        <taxon>Tracheophyta</taxon>
        <taxon>Spermatophyta</taxon>
        <taxon>Magnoliopsida</taxon>
        <taxon>eudicotyledons</taxon>
        <taxon>Gunneridae</taxon>
        <taxon>Pentapetalae</taxon>
        <taxon>rosids</taxon>
        <taxon>malvids</taxon>
        <taxon>Malvales</taxon>
        <taxon>Malvaceae</taxon>
        <taxon>Malvoideae</taxon>
        <taxon>Gossypium</taxon>
    </lineage>
</organism>
<reference evidence="1 2" key="1">
    <citation type="journal article" date="2019" name="Genome Biol. Evol.">
        <title>Insights into the evolution of the New World diploid cottons (Gossypium, subgenus Houzingenia) based on genome sequencing.</title>
        <authorList>
            <person name="Grover C.E."/>
            <person name="Arick M.A. 2nd"/>
            <person name="Thrash A."/>
            <person name="Conover J.L."/>
            <person name="Sanders W.S."/>
            <person name="Peterson D.G."/>
            <person name="Frelichowski J.E."/>
            <person name="Scheffler J.A."/>
            <person name="Scheffler B.E."/>
            <person name="Wendel J.F."/>
        </authorList>
    </citation>
    <scope>NUCLEOTIDE SEQUENCE [LARGE SCALE GENOMIC DNA]</scope>
    <source>
        <strain evidence="1">8</strain>
        <tissue evidence="1">Leaf</tissue>
    </source>
</reference>
<sequence>SYHFPSPITALPSLSLLPTIHLTSAIKKFSFQTGCFDSKNRRSNLTTKEQDEE</sequence>
<feature type="non-terminal residue" evidence="1">
    <location>
        <position position="1"/>
    </location>
</feature>
<evidence type="ECO:0000313" key="1">
    <source>
        <dbReference type="EMBL" id="MBA0583481.1"/>
    </source>
</evidence>
<protein>
    <submittedName>
        <fullName evidence="1">Uncharacterized protein</fullName>
    </submittedName>
</protein>
<proteinExistence type="predicted"/>
<dbReference type="EMBL" id="JABEZZ010000004">
    <property type="protein sequence ID" value="MBA0583481.1"/>
    <property type="molecule type" value="Genomic_DNA"/>
</dbReference>
<dbReference type="Proteomes" id="UP000593578">
    <property type="component" value="Unassembled WGS sequence"/>
</dbReference>